<dbReference type="EMBL" id="CP060139">
    <property type="protein sequence ID" value="QNR25498.1"/>
    <property type="molecule type" value="Genomic_DNA"/>
</dbReference>
<accession>A0A7H0VIF0</accession>
<reference evidence="1 2" key="1">
    <citation type="submission" date="2020-08" db="EMBL/GenBank/DDBJ databases">
        <title>Croceimicrobium hydrocarbonivorans gen. nov., sp. nov., a novel marine bacterium isolated from a bacterial consortium that degrades polyethylene terephthalate.</title>
        <authorList>
            <person name="Liu R."/>
        </authorList>
    </citation>
    <scope>NUCLEOTIDE SEQUENCE [LARGE SCALE GENOMIC DNA]</scope>
    <source>
        <strain evidence="1 2">A20-9</strain>
    </source>
</reference>
<gene>
    <name evidence="1" type="ORF">H4K34_06565</name>
</gene>
<sequence>MMRRIFFSLSVLFVFLVQCSEGPSVEISICDKILADIQGKWKLEDSFVEIEISGDSVVNSYENPKDSLYFQDSYKILISKEIEKYGRLYKADSNEFFFSEITEYDTTSYYFFYEWNSDEFSLLSTANGQSLVFTRIEVLP</sequence>
<organism evidence="1 2">
    <name type="scientific">Croceimicrobium hydrocarbonivorans</name>
    <dbReference type="NCBI Taxonomy" id="2761580"/>
    <lineage>
        <taxon>Bacteria</taxon>
        <taxon>Pseudomonadati</taxon>
        <taxon>Bacteroidota</taxon>
        <taxon>Flavobacteriia</taxon>
        <taxon>Flavobacteriales</taxon>
        <taxon>Owenweeksiaceae</taxon>
        <taxon>Croceimicrobium</taxon>
    </lineage>
</organism>
<evidence type="ECO:0000313" key="2">
    <source>
        <dbReference type="Proteomes" id="UP000516305"/>
    </source>
</evidence>
<name>A0A7H0VIF0_9FLAO</name>
<dbReference type="KEGG" id="chyd:H4K34_06565"/>
<dbReference type="AlphaFoldDB" id="A0A7H0VIF0"/>
<evidence type="ECO:0000313" key="1">
    <source>
        <dbReference type="EMBL" id="QNR25498.1"/>
    </source>
</evidence>
<proteinExistence type="predicted"/>
<keyword evidence="2" id="KW-1185">Reference proteome</keyword>
<dbReference type="Proteomes" id="UP000516305">
    <property type="component" value="Chromosome"/>
</dbReference>
<dbReference type="RefSeq" id="WP_210760025.1">
    <property type="nucleotide sequence ID" value="NZ_CP060139.1"/>
</dbReference>
<protein>
    <submittedName>
        <fullName evidence="1">Uncharacterized protein</fullName>
    </submittedName>
</protein>